<feature type="binding site" evidence="6 7">
    <location>
        <position position="38"/>
    </location>
    <ligand>
        <name>Zn(2+)</name>
        <dbReference type="ChEBI" id="CHEBI:29105"/>
    </ligand>
</feature>
<dbReference type="SMART" id="SM00382">
    <property type="entry name" value="AAA"/>
    <property type="match status" value="1"/>
</dbReference>
<dbReference type="PROSITE" id="PS51902">
    <property type="entry name" value="CLPX_ZB"/>
    <property type="match status" value="1"/>
</dbReference>
<keyword evidence="2 6" id="KW-0547">Nucleotide-binding</keyword>
<evidence type="ECO:0000256" key="3">
    <source>
        <dbReference type="ARBA" id="ARBA00022833"/>
    </source>
</evidence>
<keyword evidence="5 6" id="KW-0143">Chaperone</keyword>
<comment type="similarity">
    <text evidence="6 7">Belongs to the ClpX chaperone family.</text>
</comment>
<dbReference type="CDD" id="cd19497">
    <property type="entry name" value="RecA-like_ClpX"/>
    <property type="match status" value="1"/>
</dbReference>
<dbReference type="FunFam" id="1.10.8.60:FF:000002">
    <property type="entry name" value="ATP-dependent Clp protease ATP-binding subunit ClpX"/>
    <property type="match status" value="1"/>
</dbReference>
<dbReference type="InterPro" id="IPR050052">
    <property type="entry name" value="ATP-dep_Clp_protease_ClpX"/>
</dbReference>
<evidence type="ECO:0000256" key="1">
    <source>
        <dbReference type="ARBA" id="ARBA00022723"/>
    </source>
</evidence>
<keyword evidence="1 6" id="KW-0479">Metal-binding</keyword>
<dbReference type="Pfam" id="PF06689">
    <property type="entry name" value="zf-C4_ClpX"/>
    <property type="match status" value="1"/>
</dbReference>
<comment type="subunit">
    <text evidence="6">Component of the ClpX-ClpP complex. Forms a hexameric ring that, in the presence of ATP, binds to fourteen ClpP subunits assembled into a disk-like structure with a central cavity, resembling the structure of eukaryotic proteasomes.</text>
</comment>
<feature type="domain" description="ClpX-type ZB" evidence="8">
    <location>
        <begin position="1"/>
        <end position="54"/>
    </location>
</feature>
<dbReference type="GO" id="GO:0016887">
    <property type="term" value="F:ATP hydrolysis activity"/>
    <property type="evidence" value="ECO:0007669"/>
    <property type="project" value="InterPro"/>
</dbReference>
<feature type="binding site" evidence="6 7">
    <location>
        <position position="35"/>
    </location>
    <ligand>
        <name>Zn(2+)</name>
        <dbReference type="ChEBI" id="CHEBI:29105"/>
    </ligand>
</feature>
<keyword evidence="3 6" id="KW-0862">Zinc</keyword>
<evidence type="ECO:0000313" key="10">
    <source>
        <dbReference type="Proteomes" id="UP001178288"/>
    </source>
</evidence>
<dbReference type="InterPro" id="IPR010603">
    <property type="entry name" value="Znf_CppX_C4"/>
</dbReference>
<sequence length="418" mass="46248">MFKFNDEKGQLKCSFCGKTQDQVRKLVAGPGVYICDECIELCTEIVEEELGTEEEVEFKDVPKPKEICEILNEYVIGQDQAKKSLSVAVYNHYKRINSNSKIDDVELSKSNICMIGPTGSGKTLLAQTLARILNVPFAIADATSLTEAGYVGEDVENILLKLIQAADYDVEKAEKGIIYIDEIDKIARKSENPSITRDVSGEGVQQALLKILEGTVASVPPQGGRKHPHQEFIQIDTTNILFICGGAFDGIEPIIKRRLGQKVIGFGSGPKQQEIGQKELLSKVLPEDLLRFGLIPEFIGRLPVIASLEQLDEAALIEILTKPKNALVKQYQKMLEIDNVELEFEEDALTEIAKKAIERKTGARGLRSIIEGIMLDVMFDLPSRDDISKCIITKDTVIENSIPKLVLEDGTVIEEKSA</sequence>
<dbReference type="FunFam" id="3.40.50.300:FF:000005">
    <property type="entry name" value="ATP-dependent Clp protease ATP-binding subunit ClpX"/>
    <property type="match status" value="1"/>
</dbReference>
<dbReference type="SUPFAM" id="SSF57716">
    <property type="entry name" value="Glucocorticoid receptor-like (DNA-binding domain)"/>
    <property type="match status" value="1"/>
</dbReference>
<feature type="binding site" evidence="6">
    <location>
        <begin position="117"/>
        <end position="124"/>
    </location>
    <ligand>
        <name>ATP</name>
        <dbReference type="ChEBI" id="CHEBI:30616"/>
    </ligand>
</feature>
<dbReference type="SMART" id="SM00994">
    <property type="entry name" value="zf-C4_ClpX"/>
    <property type="match status" value="1"/>
</dbReference>
<gene>
    <name evidence="6 9" type="primary">clpX</name>
    <name evidence="9" type="ORF">QNH39_19965</name>
</gene>
<keyword evidence="4 6" id="KW-0067">ATP-binding</keyword>
<dbReference type="SUPFAM" id="SSF52540">
    <property type="entry name" value="P-loop containing nucleoside triphosphate hydrolases"/>
    <property type="match status" value="1"/>
</dbReference>
<dbReference type="GO" id="GO:0008233">
    <property type="term" value="F:peptidase activity"/>
    <property type="evidence" value="ECO:0007669"/>
    <property type="project" value="UniProtKB-KW"/>
</dbReference>
<dbReference type="InterPro" id="IPR003959">
    <property type="entry name" value="ATPase_AAA_core"/>
</dbReference>
<dbReference type="InterPro" id="IPR003593">
    <property type="entry name" value="AAA+_ATPase"/>
</dbReference>
<keyword evidence="10" id="KW-1185">Reference proteome</keyword>
<dbReference type="InterPro" id="IPR046425">
    <property type="entry name" value="ClpX_bact"/>
</dbReference>
<reference evidence="9" key="1">
    <citation type="submission" date="2023-05" db="EMBL/GenBank/DDBJ databases">
        <title>Comparative genomics of Bacillaceae isolates and their secondary metabolite potential.</title>
        <authorList>
            <person name="Song L."/>
            <person name="Nielsen L.J."/>
            <person name="Mohite O."/>
            <person name="Xu X."/>
            <person name="Weber T."/>
            <person name="Kovacs A.T."/>
        </authorList>
    </citation>
    <scope>NUCLEOTIDE SEQUENCE</scope>
    <source>
        <strain evidence="9">XLM17</strain>
    </source>
</reference>
<keyword evidence="9" id="KW-0378">Hydrolase</keyword>
<comment type="function">
    <text evidence="6">ATP-dependent specificity component of the Clp protease. It directs the protease to specific substrates. Can perform chaperone functions in the absence of ClpP.</text>
</comment>
<dbReference type="Gene3D" id="1.10.8.60">
    <property type="match status" value="1"/>
</dbReference>
<evidence type="ECO:0000256" key="4">
    <source>
        <dbReference type="ARBA" id="ARBA00022840"/>
    </source>
</evidence>
<evidence type="ECO:0000256" key="7">
    <source>
        <dbReference type="PROSITE-ProRule" id="PRU01250"/>
    </source>
</evidence>
<dbReference type="Gene3D" id="6.20.220.10">
    <property type="entry name" value="ClpX chaperone, C4-type zinc finger domain"/>
    <property type="match status" value="1"/>
</dbReference>
<dbReference type="AlphaFoldDB" id="A0AA95MMG3"/>
<accession>A0AA95MMG3</accession>
<dbReference type="PANTHER" id="PTHR48102">
    <property type="entry name" value="ATP-DEPENDENT CLP PROTEASE ATP-BINDING SUBUNIT CLPX-LIKE, MITOCHONDRIAL-RELATED"/>
    <property type="match status" value="1"/>
</dbReference>
<dbReference type="Pfam" id="PF10431">
    <property type="entry name" value="ClpB_D2-small"/>
    <property type="match status" value="1"/>
</dbReference>
<evidence type="ECO:0000256" key="2">
    <source>
        <dbReference type="ARBA" id="ARBA00022741"/>
    </source>
</evidence>
<dbReference type="GO" id="GO:0051082">
    <property type="term" value="F:unfolded protein binding"/>
    <property type="evidence" value="ECO:0007669"/>
    <property type="project" value="UniProtKB-UniRule"/>
</dbReference>
<keyword evidence="9" id="KW-0645">Protease</keyword>
<feature type="binding site" evidence="6 7">
    <location>
        <position position="13"/>
    </location>
    <ligand>
        <name>Zn(2+)</name>
        <dbReference type="ChEBI" id="CHEBI:29105"/>
    </ligand>
</feature>
<dbReference type="InterPro" id="IPR019489">
    <property type="entry name" value="Clp_ATPase_C"/>
</dbReference>
<evidence type="ECO:0000256" key="5">
    <source>
        <dbReference type="ARBA" id="ARBA00023186"/>
    </source>
</evidence>
<dbReference type="GO" id="GO:0051301">
    <property type="term" value="P:cell division"/>
    <property type="evidence" value="ECO:0007669"/>
    <property type="project" value="TreeGrafter"/>
</dbReference>
<dbReference type="InterPro" id="IPR059188">
    <property type="entry name" value="Znf_CLPX-like"/>
</dbReference>
<dbReference type="Gene3D" id="3.40.50.300">
    <property type="entry name" value="P-loop containing nucleotide triphosphate hydrolases"/>
    <property type="match status" value="1"/>
</dbReference>
<dbReference type="PANTHER" id="PTHR48102:SF7">
    <property type="entry name" value="ATP-DEPENDENT CLP PROTEASE ATP-BINDING SUBUNIT CLPX-LIKE, MITOCHONDRIAL"/>
    <property type="match status" value="1"/>
</dbReference>
<dbReference type="RefSeq" id="WP_066090592.1">
    <property type="nucleotide sequence ID" value="NZ_CP126114.1"/>
</dbReference>
<feature type="binding site" evidence="6 7">
    <location>
        <position position="16"/>
    </location>
    <ligand>
        <name>Zn(2+)</name>
        <dbReference type="ChEBI" id="CHEBI:29105"/>
    </ligand>
</feature>
<dbReference type="InterPro" id="IPR004487">
    <property type="entry name" value="Clp_protease_ATP-bd_su_ClpX"/>
</dbReference>
<evidence type="ECO:0000313" key="9">
    <source>
        <dbReference type="EMBL" id="WHY84909.1"/>
    </source>
</evidence>
<proteinExistence type="inferred from homology"/>
<dbReference type="GO" id="GO:0008270">
    <property type="term" value="F:zinc ion binding"/>
    <property type="evidence" value="ECO:0007669"/>
    <property type="project" value="UniProtKB-UniRule"/>
</dbReference>
<organism evidence="9 10">
    <name type="scientific">Neobacillus novalis</name>
    <dbReference type="NCBI Taxonomy" id="220687"/>
    <lineage>
        <taxon>Bacteria</taxon>
        <taxon>Bacillati</taxon>
        <taxon>Bacillota</taxon>
        <taxon>Bacilli</taxon>
        <taxon>Bacillales</taxon>
        <taxon>Bacillaceae</taxon>
        <taxon>Neobacillus</taxon>
    </lineage>
</organism>
<dbReference type="InterPro" id="IPR038366">
    <property type="entry name" value="Znf_CppX_C4_sf"/>
</dbReference>
<name>A0AA95MMG3_9BACI</name>
<dbReference type="SMART" id="SM01086">
    <property type="entry name" value="ClpB_D2-small"/>
    <property type="match status" value="1"/>
</dbReference>
<dbReference type="GO" id="GO:0046983">
    <property type="term" value="F:protein dimerization activity"/>
    <property type="evidence" value="ECO:0007669"/>
    <property type="project" value="UniProtKB-UniRule"/>
</dbReference>
<evidence type="ECO:0000256" key="6">
    <source>
        <dbReference type="HAMAP-Rule" id="MF_00175"/>
    </source>
</evidence>
<dbReference type="NCBIfam" id="TIGR00382">
    <property type="entry name" value="clpX"/>
    <property type="match status" value="1"/>
</dbReference>
<protein>
    <recommendedName>
        <fullName evidence="6">ATP-dependent Clp protease ATP-binding subunit ClpX</fullName>
    </recommendedName>
</protein>
<dbReference type="GO" id="GO:0140662">
    <property type="term" value="F:ATP-dependent protein folding chaperone"/>
    <property type="evidence" value="ECO:0007669"/>
    <property type="project" value="InterPro"/>
</dbReference>
<evidence type="ECO:0000259" key="8">
    <source>
        <dbReference type="PROSITE" id="PS51902"/>
    </source>
</evidence>
<dbReference type="GO" id="GO:0009376">
    <property type="term" value="C:HslUV protease complex"/>
    <property type="evidence" value="ECO:0007669"/>
    <property type="project" value="TreeGrafter"/>
</dbReference>
<dbReference type="HAMAP" id="MF_00175">
    <property type="entry name" value="ClpX"/>
    <property type="match status" value="1"/>
</dbReference>
<dbReference type="NCBIfam" id="NF003745">
    <property type="entry name" value="PRK05342.1"/>
    <property type="match status" value="1"/>
</dbReference>
<dbReference type="GO" id="GO:0005524">
    <property type="term" value="F:ATP binding"/>
    <property type="evidence" value="ECO:0007669"/>
    <property type="project" value="UniProtKB-UniRule"/>
</dbReference>
<dbReference type="InterPro" id="IPR027417">
    <property type="entry name" value="P-loop_NTPase"/>
</dbReference>
<dbReference type="EMBL" id="CP126114">
    <property type="protein sequence ID" value="WHY84909.1"/>
    <property type="molecule type" value="Genomic_DNA"/>
</dbReference>
<dbReference type="Pfam" id="PF07724">
    <property type="entry name" value="AAA_2"/>
    <property type="match status" value="1"/>
</dbReference>
<dbReference type="KEGG" id="nnv:QNH39_19965"/>
<dbReference type="Proteomes" id="UP001178288">
    <property type="component" value="Chromosome"/>
</dbReference>
<dbReference type="GO" id="GO:0051603">
    <property type="term" value="P:proteolysis involved in protein catabolic process"/>
    <property type="evidence" value="ECO:0007669"/>
    <property type="project" value="TreeGrafter"/>
</dbReference>